<evidence type="ECO:0000256" key="6">
    <source>
        <dbReference type="ARBA" id="ARBA00022741"/>
    </source>
</evidence>
<dbReference type="PANTHER" id="PTHR43599:SF3">
    <property type="entry name" value="SI:DKEY-6E2.2"/>
    <property type="match status" value="1"/>
</dbReference>
<keyword evidence="8 11" id="KW-0067">ATP-binding</keyword>
<evidence type="ECO:0000256" key="4">
    <source>
        <dbReference type="ARBA" id="ARBA00016460"/>
    </source>
</evidence>
<protein>
    <recommendedName>
        <fullName evidence="4 11">Phosphoribosylaminoimidazole-succinocarboxamide synthase</fullName>
        <ecNumber evidence="3 11">6.3.2.6</ecNumber>
    </recommendedName>
    <alternativeName>
        <fullName evidence="9 11">SAICAR synthetase</fullName>
    </alternativeName>
</protein>
<dbReference type="GO" id="GO:0009236">
    <property type="term" value="P:cobalamin biosynthetic process"/>
    <property type="evidence" value="ECO:0007669"/>
    <property type="project" value="InterPro"/>
</dbReference>
<dbReference type="AlphaFoldDB" id="A0A0S7WUC6"/>
<feature type="domain" description="SAICAR synthetase/ADE2 N-terminal" evidence="12">
    <location>
        <begin position="7"/>
        <end position="231"/>
    </location>
</feature>
<evidence type="ECO:0000256" key="3">
    <source>
        <dbReference type="ARBA" id="ARBA00012217"/>
    </source>
</evidence>
<evidence type="ECO:0000256" key="1">
    <source>
        <dbReference type="ARBA" id="ARBA00004672"/>
    </source>
</evidence>
<dbReference type="Pfam" id="PF01259">
    <property type="entry name" value="SAICAR_synt"/>
    <property type="match status" value="1"/>
</dbReference>
<dbReference type="PANTHER" id="PTHR43599">
    <property type="entry name" value="MULTIFUNCTIONAL PROTEIN ADE2"/>
    <property type="match status" value="1"/>
</dbReference>
<dbReference type="PROSITE" id="PS01058">
    <property type="entry name" value="SAICAR_SYNTHETASE_2"/>
    <property type="match status" value="1"/>
</dbReference>
<dbReference type="FunFam" id="3.30.470.20:FF:000006">
    <property type="entry name" value="Phosphoribosylaminoimidazole-succinocarboxamide synthase"/>
    <property type="match status" value="1"/>
</dbReference>
<comment type="catalytic activity">
    <reaction evidence="10 11">
        <text>5-amino-1-(5-phospho-D-ribosyl)imidazole-4-carboxylate + L-aspartate + ATP = (2S)-2-[5-amino-1-(5-phospho-beta-D-ribosyl)imidazole-4-carboxamido]succinate + ADP + phosphate + 2 H(+)</text>
        <dbReference type="Rhea" id="RHEA:22628"/>
        <dbReference type="ChEBI" id="CHEBI:15378"/>
        <dbReference type="ChEBI" id="CHEBI:29991"/>
        <dbReference type="ChEBI" id="CHEBI:30616"/>
        <dbReference type="ChEBI" id="CHEBI:43474"/>
        <dbReference type="ChEBI" id="CHEBI:58443"/>
        <dbReference type="ChEBI" id="CHEBI:77657"/>
        <dbReference type="ChEBI" id="CHEBI:456216"/>
        <dbReference type="EC" id="6.3.2.6"/>
    </reaction>
</comment>
<evidence type="ECO:0000256" key="9">
    <source>
        <dbReference type="ARBA" id="ARBA00030409"/>
    </source>
</evidence>
<sequence length="234" mass="26563">MTKGERLYEGKAKILYATDDPDLVIQEFKDDATAFNAKKRGQIAGKGRCNNEISTILFRHLESEGVATHFVRRLSEREMLVKKVEIIPIEVTVRNVAAGGISKRLGIAEGVVFAEPVVEYHLKDDALGDPLINDEHIRVLNLAPPSEVELLRSLALEVNRILSAFFLDRGLRLIDFKLEFGRHRDEILLADEISPDTCRLWDAESGERLDKDRFRRDLGQVEEAYLEVLRRASP</sequence>
<accession>A0A0S7WUC6</accession>
<dbReference type="HAMAP" id="MF_00137">
    <property type="entry name" value="SAICAR_synth"/>
    <property type="match status" value="1"/>
</dbReference>
<evidence type="ECO:0000256" key="11">
    <source>
        <dbReference type="HAMAP-Rule" id="MF_00137"/>
    </source>
</evidence>
<evidence type="ECO:0000256" key="10">
    <source>
        <dbReference type="ARBA" id="ARBA00048475"/>
    </source>
</evidence>
<comment type="similarity">
    <text evidence="2 11">Belongs to the SAICAR synthetase family.</text>
</comment>
<dbReference type="SUPFAM" id="SSF56104">
    <property type="entry name" value="SAICAR synthase-like"/>
    <property type="match status" value="1"/>
</dbReference>
<proteinExistence type="inferred from homology"/>
<dbReference type="STRING" id="1703770.AMJ39_03430"/>
<dbReference type="GO" id="GO:0006189">
    <property type="term" value="P:'de novo' IMP biosynthetic process"/>
    <property type="evidence" value="ECO:0007669"/>
    <property type="project" value="UniProtKB-UniRule"/>
</dbReference>
<keyword evidence="7 11" id="KW-0658">Purine biosynthesis</keyword>
<dbReference type="GO" id="GO:0004639">
    <property type="term" value="F:phosphoribosylaminoimidazolesuccinocarboxamide synthase activity"/>
    <property type="evidence" value="ECO:0007669"/>
    <property type="project" value="UniProtKB-UniRule"/>
</dbReference>
<dbReference type="PATRIC" id="fig|1703770.3.peg.1422"/>
<evidence type="ECO:0000259" key="12">
    <source>
        <dbReference type="Pfam" id="PF01259"/>
    </source>
</evidence>
<dbReference type="CDD" id="cd01415">
    <property type="entry name" value="SAICAR_synt_PurC"/>
    <property type="match status" value="1"/>
</dbReference>
<dbReference type="InterPro" id="IPR033934">
    <property type="entry name" value="SAICAR_synt_PurC"/>
</dbReference>
<comment type="pathway">
    <text evidence="1 11">Purine metabolism; IMP biosynthesis via de novo pathway; 5-amino-1-(5-phospho-D-ribosyl)imidazole-4-carboxamide from 5-amino-1-(5-phospho-D-ribosyl)imidazole-4-carboxylate: step 1/2.</text>
</comment>
<dbReference type="Gene3D" id="3.30.470.20">
    <property type="entry name" value="ATP-grasp fold, B domain"/>
    <property type="match status" value="1"/>
</dbReference>
<dbReference type="UniPathway" id="UPA00074">
    <property type="reaction ID" value="UER00131"/>
</dbReference>
<name>A0A0S7WUC6_UNCT6</name>
<dbReference type="EMBL" id="LIZS01000013">
    <property type="protein sequence ID" value="KPJ53766.1"/>
    <property type="molecule type" value="Genomic_DNA"/>
</dbReference>
<dbReference type="InterPro" id="IPR018236">
    <property type="entry name" value="SAICAR_synthetase_CS"/>
</dbReference>
<evidence type="ECO:0000256" key="5">
    <source>
        <dbReference type="ARBA" id="ARBA00022598"/>
    </source>
</evidence>
<gene>
    <name evidence="11" type="primary">purC</name>
    <name evidence="13" type="ORF">AMJ39_03430</name>
</gene>
<evidence type="ECO:0000256" key="2">
    <source>
        <dbReference type="ARBA" id="ARBA00010190"/>
    </source>
</evidence>
<dbReference type="InterPro" id="IPR001636">
    <property type="entry name" value="SAICAR_synth"/>
</dbReference>
<evidence type="ECO:0000313" key="13">
    <source>
        <dbReference type="EMBL" id="KPJ53766.1"/>
    </source>
</evidence>
<dbReference type="Proteomes" id="UP000052008">
    <property type="component" value="Unassembled WGS sequence"/>
</dbReference>
<dbReference type="EC" id="6.3.2.6" evidence="3 11"/>
<dbReference type="InterPro" id="IPR028923">
    <property type="entry name" value="SAICAR_synt/ADE2_N"/>
</dbReference>
<keyword evidence="5 11" id="KW-0436">Ligase</keyword>
<dbReference type="GO" id="GO:0005524">
    <property type="term" value="F:ATP binding"/>
    <property type="evidence" value="ECO:0007669"/>
    <property type="project" value="UniProtKB-KW"/>
</dbReference>
<keyword evidence="6 11" id="KW-0547">Nucleotide-binding</keyword>
<dbReference type="InterPro" id="IPR050089">
    <property type="entry name" value="SAICAR_synthetase"/>
</dbReference>
<dbReference type="NCBIfam" id="TIGR00081">
    <property type="entry name" value="purC"/>
    <property type="match status" value="1"/>
</dbReference>
<reference evidence="13 14" key="1">
    <citation type="journal article" date="2015" name="Microbiome">
        <title>Genomic resolution of linkages in carbon, nitrogen, and sulfur cycling among widespread estuary sediment bacteria.</title>
        <authorList>
            <person name="Baker B.J."/>
            <person name="Lazar C.S."/>
            <person name="Teske A.P."/>
            <person name="Dick G.J."/>
        </authorList>
    </citation>
    <scope>NUCLEOTIDE SEQUENCE [LARGE SCALE GENOMIC DNA]</scope>
    <source>
        <strain evidence="13">DG_24</strain>
    </source>
</reference>
<comment type="caution">
    <text evidence="13">The sequence shown here is derived from an EMBL/GenBank/DDBJ whole genome shotgun (WGS) entry which is preliminary data.</text>
</comment>
<evidence type="ECO:0000256" key="8">
    <source>
        <dbReference type="ARBA" id="ARBA00022840"/>
    </source>
</evidence>
<organism evidence="13 14">
    <name type="scientific">candidate division TA06 bacterium DG_24</name>
    <dbReference type="NCBI Taxonomy" id="1703770"/>
    <lineage>
        <taxon>Bacteria</taxon>
        <taxon>Bacteria division TA06</taxon>
    </lineage>
</organism>
<evidence type="ECO:0000256" key="7">
    <source>
        <dbReference type="ARBA" id="ARBA00022755"/>
    </source>
</evidence>
<dbReference type="FunFam" id="3.30.200.20:FF:000086">
    <property type="entry name" value="Phosphoribosylaminoimidazole-succinocarboxamide synthase"/>
    <property type="match status" value="1"/>
</dbReference>
<dbReference type="Gene3D" id="3.30.200.20">
    <property type="entry name" value="Phosphorylase Kinase, domain 1"/>
    <property type="match status" value="1"/>
</dbReference>
<evidence type="ECO:0000313" key="14">
    <source>
        <dbReference type="Proteomes" id="UP000052008"/>
    </source>
</evidence>